<dbReference type="Pfam" id="PF14721">
    <property type="entry name" value="AIF_C"/>
    <property type="match status" value="1"/>
</dbReference>
<dbReference type="GO" id="GO:0005739">
    <property type="term" value="C:mitochondrion"/>
    <property type="evidence" value="ECO:0007669"/>
    <property type="project" value="UniProtKB-SubCell"/>
</dbReference>
<dbReference type="Pfam" id="PF07992">
    <property type="entry name" value="Pyr_redox_2"/>
    <property type="match status" value="1"/>
</dbReference>
<comment type="subcellular location">
    <subcellularLocation>
        <location evidence="2">Mitochondrion</location>
    </subcellularLocation>
</comment>
<evidence type="ECO:0000256" key="2">
    <source>
        <dbReference type="ARBA" id="ARBA00004173"/>
    </source>
</evidence>
<dbReference type="PRINTS" id="PR00411">
    <property type="entry name" value="PNDRDTASEI"/>
</dbReference>
<keyword evidence="8" id="KW-0560">Oxidoreductase</keyword>
<comment type="catalytic activity">
    <reaction evidence="11">
        <text>A + NADH + H(+) = AH2 + NAD(+)</text>
        <dbReference type="Rhea" id="RHEA:11356"/>
        <dbReference type="ChEBI" id="CHEBI:13193"/>
        <dbReference type="ChEBI" id="CHEBI:15378"/>
        <dbReference type="ChEBI" id="CHEBI:17499"/>
        <dbReference type="ChEBI" id="CHEBI:57540"/>
        <dbReference type="ChEBI" id="CHEBI:57945"/>
    </reaction>
</comment>
<dbReference type="InterPro" id="IPR050446">
    <property type="entry name" value="FAD-oxidoreductase/Apoptosis"/>
</dbReference>
<keyword evidence="9" id="KW-0520">NAD</keyword>
<dbReference type="AlphaFoldDB" id="A0AA39EYK5"/>
<protein>
    <recommendedName>
        <fullName evidence="17">Apoptosis-inducing factor 1, mitochondrial</fullName>
    </recommendedName>
</protein>
<evidence type="ECO:0000313" key="15">
    <source>
        <dbReference type="EMBL" id="KAK0159314.1"/>
    </source>
</evidence>
<dbReference type="PANTHER" id="PTHR43557">
    <property type="entry name" value="APOPTOSIS-INDUCING FACTOR 1"/>
    <property type="match status" value="1"/>
</dbReference>
<reference evidence="15" key="1">
    <citation type="journal article" date="2023" name="bioRxiv">
        <title>Scaffold-level genome assemblies of two parasitoid biocontrol wasps reveal the parthenogenesis mechanism and an associated novel virus.</title>
        <authorList>
            <person name="Inwood S."/>
            <person name="Skelly J."/>
            <person name="Guhlin J."/>
            <person name="Harrop T."/>
            <person name="Goldson S."/>
            <person name="Dearden P."/>
        </authorList>
    </citation>
    <scope>NUCLEOTIDE SEQUENCE</scope>
    <source>
        <strain evidence="15">Irish</strain>
        <tissue evidence="15">Whole body</tissue>
    </source>
</reference>
<accession>A0AA39EYK5</accession>
<sequence length="671" mass="74475">MLSCGKVIGQLSKITRNVNSCCIQRTPKFIGVINARHVSYKKSKKAATEPAKPLEPNQCIPKYSQKSPVSSIVNNSSASASSTAQCPVKKSDEPLPPMCEEICGKLPPSGNSNGDSDGSNFQKYWKQIFAAVIIAGVTVYALTRTEYIKEKAPAVSSKKQKEETKKREKNRVPISSTSIPSEVSYLLIGGGTAAFSAFRSIKSKDPKAKVLVISEEPDYPYMRPPLSKELWYNRDRSPSSELNFKQWNGTQRSLYYEPKEFYIGVENLTSTDRGGVAVASGWKVKKIDAFNKIVTLNDGYEIKYNKCLIATGASPKNHPIFDNADDNVKSKIILYRTKDDFLELEERLQDPKVKNVAIIGGGFLGSELACAMAKSFDKMGKRIYQIYKEKFIMSQVLPEYLSEWTTKKSILEGVISIGDSEIEDYELKNGQLKLTLTSGKCIAADQVVVAIGADANTELANTSSLEVEPQLGGFLVNAELEARRDLWVAGDAACFYDVRLGRRRVEHHDHAVISGRLAGENMTGAGKPYLHQSMFWSDLGPEVGYEAIGIVDSSLPTIGVFAKIDKNNDTSATNKSDENEISSENSTDSLKPESKLELAQNEETKQDEKKNEEIENNYSKGVIFYLKDNTVVGIILWNIFNRMSIARQVLARGTRYDEINEIAKLFSIHED</sequence>
<feature type="region of interest" description="Disordered" evidence="12">
    <location>
        <begin position="151"/>
        <end position="173"/>
    </location>
</feature>
<dbReference type="SMART" id="SM01353">
    <property type="entry name" value="AIF_C"/>
    <property type="match status" value="1"/>
</dbReference>
<evidence type="ECO:0000259" key="13">
    <source>
        <dbReference type="Pfam" id="PF07992"/>
    </source>
</evidence>
<proteinExistence type="inferred from homology"/>
<evidence type="ECO:0000259" key="14">
    <source>
        <dbReference type="Pfam" id="PF14721"/>
    </source>
</evidence>
<reference evidence="15" key="2">
    <citation type="submission" date="2023-03" db="EMBL/GenBank/DDBJ databases">
        <authorList>
            <person name="Inwood S.N."/>
            <person name="Skelly J.G."/>
            <person name="Guhlin J."/>
            <person name="Harrop T.W.R."/>
            <person name="Goldson S.G."/>
            <person name="Dearden P.K."/>
        </authorList>
    </citation>
    <scope>NUCLEOTIDE SEQUENCE</scope>
    <source>
        <strain evidence="15">Irish</strain>
        <tissue evidence="15">Whole body</tissue>
    </source>
</reference>
<dbReference type="Proteomes" id="UP001168990">
    <property type="component" value="Unassembled WGS sequence"/>
</dbReference>
<dbReference type="EMBL" id="JAQQBS010001424">
    <property type="protein sequence ID" value="KAK0159314.1"/>
    <property type="molecule type" value="Genomic_DNA"/>
</dbReference>
<keyword evidence="10" id="KW-0496">Mitochondrion</keyword>
<dbReference type="GO" id="GO:0006915">
    <property type="term" value="P:apoptotic process"/>
    <property type="evidence" value="ECO:0007669"/>
    <property type="project" value="UniProtKB-KW"/>
</dbReference>
<dbReference type="Gene3D" id="3.30.390.30">
    <property type="match status" value="1"/>
</dbReference>
<evidence type="ECO:0000256" key="9">
    <source>
        <dbReference type="ARBA" id="ARBA00023027"/>
    </source>
</evidence>
<gene>
    <name evidence="15" type="ORF">PV328_010204</name>
</gene>
<dbReference type="PRINTS" id="PR00368">
    <property type="entry name" value="FADPNR"/>
</dbReference>
<dbReference type="GO" id="GO:0071949">
    <property type="term" value="F:FAD binding"/>
    <property type="evidence" value="ECO:0007669"/>
    <property type="project" value="TreeGrafter"/>
</dbReference>
<evidence type="ECO:0000256" key="12">
    <source>
        <dbReference type="SAM" id="MobiDB-lite"/>
    </source>
</evidence>
<feature type="domain" description="Mitochondrial apoptosis-inducing factor C-terminal" evidence="14">
    <location>
        <begin position="518"/>
        <end position="651"/>
    </location>
</feature>
<name>A0AA39EYK5_9HYME</name>
<dbReference type="Gene3D" id="3.50.50.60">
    <property type="entry name" value="FAD/NAD(P)-binding domain"/>
    <property type="match status" value="2"/>
</dbReference>
<dbReference type="PANTHER" id="PTHR43557:SF4">
    <property type="entry name" value="APOPTOSIS-INDUCING FACTOR 1, MITOCHONDRIAL"/>
    <property type="match status" value="1"/>
</dbReference>
<dbReference type="SUPFAM" id="SSF55424">
    <property type="entry name" value="FAD/NAD-linked reductases, dimerisation (C-terminal) domain"/>
    <property type="match status" value="1"/>
</dbReference>
<keyword evidence="16" id="KW-1185">Reference proteome</keyword>
<evidence type="ECO:0000256" key="11">
    <source>
        <dbReference type="ARBA" id="ARBA00047786"/>
    </source>
</evidence>
<dbReference type="GO" id="GO:0033108">
    <property type="term" value="P:mitochondrial respiratory chain complex assembly"/>
    <property type="evidence" value="ECO:0007669"/>
    <property type="project" value="TreeGrafter"/>
</dbReference>
<comment type="similarity">
    <text evidence="3">Belongs to the FAD-dependent oxidoreductase family.</text>
</comment>
<evidence type="ECO:0000256" key="3">
    <source>
        <dbReference type="ARBA" id="ARBA00006442"/>
    </source>
</evidence>
<evidence type="ECO:0000313" key="16">
    <source>
        <dbReference type="Proteomes" id="UP001168990"/>
    </source>
</evidence>
<dbReference type="GO" id="GO:0046983">
    <property type="term" value="F:protein dimerization activity"/>
    <property type="evidence" value="ECO:0007669"/>
    <property type="project" value="InterPro"/>
</dbReference>
<feature type="region of interest" description="Disordered" evidence="12">
    <location>
        <begin position="569"/>
        <end position="593"/>
    </location>
</feature>
<keyword evidence="5" id="KW-0053">Apoptosis</keyword>
<evidence type="ECO:0000256" key="4">
    <source>
        <dbReference type="ARBA" id="ARBA00022630"/>
    </source>
</evidence>
<evidence type="ECO:0000256" key="8">
    <source>
        <dbReference type="ARBA" id="ARBA00023002"/>
    </source>
</evidence>
<dbReference type="InterPro" id="IPR029324">
    <property type="entry name" value="AIF_C"/>
</dbReference>
<evidence type="ECO:0000256" key="7">
    <source>
        <dbReference type="ARBA" id="ARBA00022946"/>
    </source>
</evidence>
<comment type="caution">
    <text evidence="15">The sequence shown here is derived from an EMBL/GenBank/DDBJ whole genome shotgun (WGS) entry which is preliminary data.</text>
</comment>
<keyword evidence="4" id="KW-0285">Flavoprotein</keyword>
<evidence type="ECO:0000256" key="6">
    <source>
        <dbReference type="ARBA" id="ARBA00022827"/>
    </source>
</evidence>
<keyword evidence="6" id="KW-0274">FAD</keyword>
<keyword evidence="7" id="KW-0809">Transit peptide</keyword>
<evidence type="ECO:0000256" key="5">
    <source>
        <dbReference type="ARBA" id="ARBA00022703"/>
    </source>
</evidence>
<dbReference type="InterPro" id="IPR016156">
    <property type="entry name" value="FAD/NAD-linked_Rdtase_dimer_sf"/>
</dbReference>
<evidence type="ECO:0000256" key="10">
    <source>
        <dbReference type="ARBA" id="ARBA00023128"/>
    </source>
</evidence>
<evidence type="ECO:0008006" key="17">
    <source>
        <dbReference type="Google" id="ProtNLM"/>
    </source>
</evidence>
<dbReference type="InterPro" id="IPR036188">
    <property type="entry name" value="FAD/NAD-bd_sf"/>
</dbReference>
<dbReference type="InterPro" id="IPR023753">
    <property type="entry name" value="FAD/NAD-binding_dom"/>
</dbReference>
<dbReference type="SUPFAM" id="SSF51905">
    <property type="entry name" value="FAD/NAD(P)-binding domain"/>
    <property type="match status" value="2"/>
</dbReference>
<feature type="domain" description="FAD/NAD(P)-binding" evidence="13">
    <location>
        <begin position="185"/>
        <end position="513"/>
    </location>
</feature>
<comment type="cofactor">
    <cofactor evidence="1">
        <name>FAD</name>
        <dbReference type="ChEBI" id="CHEBI:57692"/>
    </cofactor>
</comment>
<dbReference type="GO" id="GO:0016174">
    <property type="term" value="F:NAD(P)H oxidase H2O2-forming activity"/>
    <property type="evidence" value="ECO:0007669"/>
    <property type="project" value="TreeGrafter"/>
</dbReference>
<evidence type="ECO:0000256" key="1">
    <source>
        <dbReference type="ARBA" id="ARBA00001974"/>
    </source>
</evidence>
<organism evidence="15 16">
    <name type="scientific">Microctonus aethiopoides</name>
    <dbReference type="NCBI Taxonomy" id="144406"/>
    <lineage>
        <taxon>Eukaryota</taxon>
        <taxon>Metazoa</taxon>
        <taxon>Ecdysozoa</taxon>
        <taxon>Arthropoda</taxon>
        <taxon>Hexapoda</taxon>
        <taxon>Insecta</taxon>
        <taxon>Pterygota</taxon>
        <taxon>Neoptera</taxon>
        <taxon>Endopterygota</taxon>
        <taxon>Hymenoptera</taxon>
        <taxon>Apocrita</taxon>
        <taxon>Ichneumonoidea</taxon>
        <taxon>Braconidae</taxon>
        <taxon>Euphorinae</taxon>
        <taxon>Microctonus</taxon>
    </lineage>
</organism>